<protein>
    <submittedName>
        <fullName evidence="2">Uncharacterized protein</fullName>
    </submittedName>
</protein>
<name>A0AAD9NW00_RIDPI</name>
<reference evidence="2" key="1">
    <citation type="journal article" date="2023" name="Mol. Biol. Evol.">
        <title>Third-Generation Sequencing Reveals the Adaptive Role of the Epigenome in Three Deep-Sea Polychaetes.</title>
        <authorList>
            <person name="Perez M."/>
            <person name="Aroh O."/>
            <person name="Sun Y."/>
            <person name="Lan Y."/>
            <person name="Juniper S.K."/>
            <person name="Young C.R."/>
            <person name="Angers B."/>
            <person name="Qian P.Y."/>
        </authorList>
    </citation>
    <scope>NUCLEOTIDE SEQUENCE</scope>
    <source>
        <strain evidence="2">R07B-5</strain>
    </source>
</reference>
<comment type="caution">
    <text evidence="2">The sequence shown here is derived from an EMBL/GenBank/DDBJ whole genome shotgun (WGS) entry which is preliminary data.</text>
</comment>
<dbReference type="Proteomes" id="UP001209878">
    <property type="component" value="Unassembled WGS sequence"/>
</dbReference>
<dbReference type="AlphaFoldDB" id="A0AAD9NW00"/>
<proteinExistence type="predicted"/>
<organism evidence="2 3">
    <name type="scientific">Ridgeia piscesae</name>
    <name type="common">Tubeworm</name>
    <dbReference type="NCBI Taxonomy" id="27915"/>
    <lineage>
        <taxon>Eukaryota</taxon>
        <taxon>Metazoa</taxon>
        <taxon>Spiralia</taxon>
        <taxon>Lophotrochozoa</taxon>
        <taxon>Annelida</taxon>
        <taxon>Polychaeta</taxon>
        <taxon>Sedentaria</taxon>
        <taxon>Canalipalpata</taxon>
        <taxon>Sabellida</taxon>
        <taxon>Siboglinidae</taxon>
        <taxon>Ridgeia</taxon>
    </lineage>
</organism>
<evidence type="ECO:0000256" key="1">
    <source>
        <dbReference type="SAM" id="MobiDB-lite"/>
    </source>
</evidence>
<dbReference type="EMBL" id="JAODUO010000315">
    <property type="protein sequence ID" value="KAK2183311.1"/>
    <property type="molecule type" value="Genomic_DNA"/>
</dbReference>
<feature type="compositionally biased region" description="Basic residues" evidence="1">
    <location>
        <begin position="115"/>
        <end position="135"/>
    </location>
</feature>
<keyword evidence="3" id="KW-1185">Reference proteome</keyword>
<evidence type="ECO:0000313" key="2">
    <source>
        <dbReference type="EMBL" id="KAK2183311.1"/>
    </source>
</evidence>
<accession>A0AAD9NW00</accession>
<evidence type="ECO:0000313" key="3">
    <source>
        <dbReference type="Proteomes" id="UP001209878"/>
    </source>
</evidence>
<gene>
    <name evidence="2" type="ORF">NP493_315g00000</name>
</gene>
<feature type="region of interest" description="Disordered" evidence="1">
    <location>
        <begin position="96"/>
        <end position="135"/>
    </location>
</feature>
<sequence>MVSFKNGSSDIFVFLPTEVVCDLSDSVPLAVRELTPLEPPGNIAGFRGRLFLDVAELLVVALFADEAIDVTESSLLKTVSRNSDFNRLLMPRRTLDAINPKRTQKGTQKMEQKRTQKRTLKRTQKRTLKRNGRGR</sequence>